<reference evidence="3" key="1">
    <citation type="submission" date="2023-08" db="EMBL/GenBank/DDBJ databases">
        <authorList>
            <person name="Audoor S."/>
            <person name="Bilcke G."/>
        </authorList>
    </citation>
    <scope>NUCLEOTIDE SEQUENCE</scope>
</reference>
<feature type="region of interest" description="Disordered" evidence="1">
    <location>
        <begin position="39"/>
        <end position="63"/>
    </location>
</feature>
<evidence type="ECO:0000313" key="4">
    <source>
        <dbReference type="Proteomes" id="UP001295423"/>
    </source>
</evidence>
<evidence type="ECO:0000256" key="2">
    <source>
        <dbReference type="SAM" id="SignalP"/>
    </source>
</evidence>
<evidence type="ECO:0000256" key="1">
    <source>
        <dbReference type="SAM" id="MobiDB-lite"/>
    </source>
</evidence>
<dbReference type="Proteomes" id="UP001295423">
    <property type="component" value="Unassembled WGS sequence"/>
</dbReference>
<keyword evidence="2" id="KW-0732">Signal</keyword>
<comment type="caution">
    <text evidence="3">The sequence shown here is derived from an EMBL/GenBank/DDBJ whole genome shotgun (WGS) entry which is preliminary data.</text>
</comment>
<dbReference type="AlphaFoldDB" id="A0AAD2FM90"/>
<organism evidence="3 4">
    <name type="scientific">Cylindrotheca closterium</name>
    <dbReference type="NCBI Taxonomy" id="2856"/>
    <lineage>
        <taxon>Eukaryota</taxon>
        <taxon>Sar</taxon>
        <taxon>Stramenopiles</taxon>
        <taxon>Ochrophyta</taxon>
        <taxon>Bacillariophyta</taxon>
        <taxon>Bacillariophyceae</taxon>
        <taxon>Bacillariophycidae</taxon>
        <taxon>Bacillariales</taxon>
        <taxon>Bacillariaceae</taxon>
        <taxon>Cylindrotheca</taxon>
    </lineage>
</organism>
<name>A0AAD2FM90_9STRA</name>
<feature type="chain" id="PRO_5042255313" evidence="2">
    <location>
        <begin position="22"/>
        <end position="375"/>
    </location>
</feature>
<evidence type="ECO:0000313" key="3">
    <source>
        <dbReference type="EMBL" id="CAJ1945160.1"/>
    </source>
</evidence>
<protein>
    <submittedName>
        <fullName evidence="3">Uncharacterized protein</fullName>
    </submittedName>
</protein>
<keyword evidence="4" id="KW-1185">Reference proteome</keyword>
<feature type="compositionally biased region" description="Low complexity" evidence="1">
    <location>
        <begin position="53"/>
        <end position="63"/>
    </location>
</feature>
<proteinExistence type="predicted"/>
<gene>
    <name evidence="3" type="ORF">CYCCA115_LOCUS9304</name>
</gene>
<dbReference type="EMBL" id="CAKOGP040001335">
    <property type="protein sequence ID" value="CAJ1945160.1"/>
    <property type="molecule type" value="Genomic_DNA"/>
</dbReference>
<sequence>MPSFPRNLCLVILLHLQLANSARPSEAFSLHSSIARSPRISHPSFPRGGGNGPSVPSASSASGDNVGAKLEPIGKALVELAVATWTFTKYLFDHQIRDPKTHIVEPLQQRLNKVLGEKKNEDAVADITTEEDTIDKSFLKGHRVVRLSLVAWILSEALDLMGILHEDTPRLLKSQVDRVWYDVQPKLMDALNLIHEWWSRAMTTENFESIPSKYNFALGTSIGMIVAPLLSAVMGTIARPLILVYSLAEGNAFLQRRGQRGLVDLLDTIHSGIGHGFGRVLERFRRIVRSAMPQPVPIDGALILTTGGSRFDSIRGTLVQQRHYRRSYLFPWRKVQISKALVNSNQDGKGPIHPMVAMIRHGFVVGSAIGFFLRT</sequence>
<feature type="signal peptide" evidence="2">
    <location>
        <begin position="1"/>
        <end position="21"/>
    </location>
</feature>
<accession>A0AAD2FM90</accession>